<dbReference type="Proteomes" id="UP000317122">
    <property type="component" value="Unassembled WGS sequence"/>
</dbReference>
<feature type="domain" description="Nudix hydrolase" evidence="7">
    <location>
        <begin position="32"/>
        <end position="172"/>
    </location>
</feature>
<organism evidence="8 9">
    <name type="scientific">Mesorhizobium tianshanense</name>
    <dbReference type="NCBI Taxonomy" id="39844"/>
    <lineage>
        <taxon>Bacteria</taxon>
        <taxon>Pseudomonadati</taxon>
        <taxon>Pseudomonadota</taxon>
        <taxon>Alphaproteobacteria</taxon>
        <taxon>Hyphomicrobiales</taxon>
        <taxon>Phyllobacteriaceae</taxon>
        <taxon>Mesorhizobium</taxon>
    </lineage>
</organism>
<evidence type="ECO:0000256" key="1">
    <source>
        <dbReference type="ARBA" id="ARBA00001936"/>
    </source>
</evidence>
<dbReference type="OrthoDB" id="9761969at2"/>
<keyword evidence="4" id="KW-0378">Hydrolase</keyword>
<evidence type="ECO:0000256" key="3">
    <source>
        <dbReference type="ARBA" id="ARBA00022723"/>
    </source>
</evidence>
<evidence type="ECO:0000256" key="5">
    <source>
        <dbReference type="ARBA" id="ARBA00022842"/>
    </source>
</evidence>
<dbReference type="PROSITE" id="PS51462">
    <property type="entry name" value="NUDIX"/>
    <property type="match status" value="1"/>
</dbReference>
<comment type="cofactor">
    <cofactor evidence="2">
        <name>Mg(2+)</name>
        <dbReference type="ChEBI" id="CHEBI:18420"/>
    </cofactor>
</comment>
<dbReference type="InterPro" id="IPR000086">
    <property type="entry name" value="NUDIX_hydrolase_dom"/>
</dbReference>
<keyword evidence="5" id="KW-0460">Magnesium</keyword>
<evidence type="ECO:0000256" key="2">
    <source>
        <dbReference type="ARBA" id="ARBA00001946"/>
    </source>
</evidence>
<dbReference type="GO" id="GO:0010945">
    <property type="term" value="F:coenzyme A diphosphatase activity"/>
    <property type="evidence" value="ECO:0007669"/>
    <property type="project" value="InterPro"/>
</dbReference>
<reference evidence="8 9" key="1">
    <citation type="journal article" date="2015" name="Stand. Genomic Sci.">
        <title>Genomic Encyclopedia of Bacterial and Archaeal Type Strains, Phase III: the genomes of soil and plant-associated and newly described type strains.</title>
        <authorList>
            <person name="Whitman W.B."/>
            <person name="Woyke T."/>
            <person name="Klenk H.P."/>
            <person name="Zhou Y."/>
            <person name="Lilburn T.G."/>
            <person name="Beck B.J."/>
            <person name="De Vos P."/>
            <person name="Vandamme P."/>
            <person name="Eisen J.A."/>
            <person name="Garrity G."/>
            <person name="Hugenholtz P."/>
            <person name="Kyrpides N.C."/>
        </authorList>
    </citation>
    <scope>NUCLEOTIDE SEQUENCE [LARGE SCALE GENOMIC DNA]</scope>
    <source>
        <strain evidence="8 9">CGMCC 1.2546</strain>
    </source>
</reference>
<dbReference type="GO" id="GO:0046872">
    <property type="term" value="F:metal ion binding"/>
    <property type="evidence" value="ECO:0007669"/>
    <property type="project" value="UniProtKB-KW"/>
</dbReference>
<dbReference type="EMBL" id="VLKT01000046">
    <property type="protein sequence ID" value="TWI26821.1"/>
    <property type="molecule type" value="Genomic_DNA"/>
</dbReference>
<proteinExistence type="predicted"/>
<gene>
    <name evidence="8" type="ORF">IQ26_05777</name>
</gene>
<dbReference type="Pfam" id="PF00293">
    <property type="entry name" value="NUDIX"/>
    <property type="match status" value="1"/>
</dbReference>
<dbReference type="InterPro" id="IPR045121">
    <property type="entry name" value="CoAse"/>
</dbReference>
<dbReference type="SUPFAM" id="SSF55811">
    <property type="entry name" value="Nudix"/>
    <property type="match status" value="1"/>
</dbReference>
<dbReference type="InterPro" id="IPR015797">
    <property type="entry name" value="NUDIX_hydrolase-like_dom_sf"/>
</dbReference>
<comment type="cofactor">
    <cofactor evidence="1">
        <name>Mn(2+)</name>
        <dbReference type="ChEBI" id="CHEBI:29035"/>
    </cofactor>
</comment>
<keyword evidence="6" id="KW-0464">Manganese</keyword>
<evidence type="ECO:0000313" key="9">
    <source>
        <dbReference type="Proteomes" id="UP000317122"/>
    </source>
</evidence>
<keyword evidence="3" id="KW-0479">Metal-binding</keyword>
<evidence type="ECO:0000259" key="7">
    <source>
        <dbReference type="PROSITE" id="PS51462"/>
    </source>
</evidence>
<evidence type="ECO:0000313" key="8">
    <source>
        <dbReference type="EMBL" id="TWI26821.1"/>
    </source>
</evidence>
<dbReference type="AlphaFoldDB" id="A0A562N4N6"/>
<evidence type="ECO:0000256" key="6">
    <source>
        <dbReference type="ARBA" id="ARBA00023211"/>
    </source>
</evidence>
<accession>A0A562N4N6</accession>
<dbReference type="RefSeq" id="WP_145721744.1">
    <property type="nucleotide sequence ID" value="NZ_BSPF01000114.1"/>
</dbReference>
<keyword evidence="9" id="KW-1185">Reference proteome</keyword>
<evidence type="ECO:0000256" key="4">
    <source>
        <dbReference type="ARBA" id="ARBA00022801"/>
    </source>
</evidence>
<comment type="caution">
    <text evidence="8">The sequence shown here is derived from an EMBL/GenBank/DDBJ whole genome shotgun (WGS) entry which is preliminary data.</text>
</comment>
<protein>
    <submittedName>
        <fullName evidence="8">NUDIX domain-containing protein</fullName>
    </submittedName>
</protein>
<dbReference type="PANTHER" id="PTHR12992:SF11">
    <property type="entry name" value="MITOCHONDRIAL COENZYME A DIPHOSPHATASE NUDT8"/>
    <property type="match status" value="1"/>
</dbReference>
<name>A0A562N4N6_9HYPH</name>
<dbReference type="PANTHER" id="PTHR12992">
    <property type="entry name" value="NUDIX HYDROLASE"/>
    <property type="match status" value="1"/>
</dbReference>
<dbReference type="Gene3D" id="3.90.79.10">
    <property type="entry name" value="Nucleoside Triphosphate Pyrophosphohydrolase"/>
    <property type="match status" value="1"/>
</dbReference>
<sequence length="210" mass="23052">MPAYPFSSSLIEHIRSMFLGFAPRKNPPQENLKRAAVGIILVAADDGSGETAFLLTLRSAKMRSHAGQYALPGGRADQGEDAIDTVIRECLEELSLDLSAGGVLGTLDIYATQSGYAITPVVFTTTTEPDLCLNPNEVDQVFRIKLSDLSGERSAQFFSQEEGGRRLIRFPIFDHHLYAPTAAIIYQFIEMVGGRYHRVDNLAAPDFATR</sequence>
<dbReference type="CDD" id="cd03426">
    <property type="entry name" value="NUDIX_CoAse_Nudt7"/>
    <property type="match status" value="1"/>
</dbReference>